<evidence type="ECO:0000313" key="1">
    <source>
        <dbReference type="EMBL" id="MTV37837.1"/>
    </source>
</evidence>
<comment type="caution">
    <text evidence="1">The sequence shown here is derived from an EMBL/GenBank/DDBJ whole genome shotgun (WGS) entry which is preliminary data.</text>
</comment>
<dbReference type="OrthoDB" id="6182044at2"/>
<reference evidence="1 2" key="1">
    <citation type="submission" date="2019-11" db="EMBL/GenBank/DDBJ databases">
        <title>Type strains purchased from KCTC, JCM and DSMZ.</title>
        <authorList>
            <person name="Lu H."/>
        </authorList>
    </citation>
    <scope>NUCLEOTIDE SEQUENCE [LARGE SCALE GENOMIC DNA]</scope>
    <source>
        <strain evidence="1 2">KCTC 22382</strain>
    </source>
</reference>
<dbReference type="RefSeq" id="WP_155463311.1">
    <property type="nucleotide sequence ID" value="NZ_WNKY01000007.1"/>
</dbReference>
<protein>
    <submittedName>
        <fullName evidence="1">Uncharacterized protein</fullName>
    </submittedName>
</protein>
<name>A0A6L6PGX5_9BURK</name>
<sequence>MHISTFEDLLSAAGAQAEPQTLLLAFARAEPEPDTAPGAQPRVTLVPTLCVDKAAAAVQSFGQLAGEADSMGQPWDVMLVTSLASEPRDASRVEQALRRMIQLVREGRMTQLLAFDRDGELLRQA</sequence>
<organism evidence="1 2">
    <name type="scientific">Duganella radicis</name>
    <dbReference type="NCBI Taxonomy" id="551988"/>
    <lineage>
        <taxon>Bacteria</taxon>
        <taxon>Pseudomonadati</taxon>
        <taxon>Pseudomonadota</taxon>
        <taxon>Betaproteobacteria</taxon>
        <taxon>Burkholderiales</taxon>
        <taxon>Oxalobacteraceae</taxon>
        <taxon>Telluria group</taxon>
        <taxon>Duganella</taxon>
    </lineage>
</organism>
<dbReference type="Proteomes" id="UP000475582">
    <property type="component" value="Unassembled WGS sequence"/>
</dbReference>
<keyword evidence="2" id="KW-1185">Reference proteome</keyword>
<evidence type="ECO:0000313" key="2">
    <source>
        <dbReference type="Proteomes" id="UP000475582"/>
    </source>
</evidence>
<dbReference type="EMBL" id="WNKY01000007">
    <property type="protein sequence ID" value="MTV37837.1"/>
    <property type="molecule type" value="Genomic_DNA"/>
</dbReference>
<proteinExistence type="predicted"/>
<accession>A0A6L6PGX5</accession>
<gene>
    <name evidence="1" type="ORF">GM676_09630</name>
</gene>
<dbReference type="AlphaFoldDB" id="A0A6L6PGX5"/>